<dbReference type="EnsemblMetazoa" id="tetur19g01020.1">
    <property type="protein sequence ID" value="tetur19g01020.1"/>
    <property type="gene ID" value="tetur19g01020"/>
</dbReference>
<feature type="transmembrane region" description="Helical" evidence="1">
    <location>
        <begin position="32"/>
        <end position="52"/>
    </location>
</feature>
<dbReference type="PANTHER" id="PTHR12879:SF8">
    <property type="entry name" value="SPHINGOLIPID DELTA(4)-DESATURASE DES1"/>
    <property type="match status" value="1"/>
</dbReference>
<dbReference type="STRING" id="32264.T1KRX2"/>
<proteinExistence type="predicted"/>
<protein>
    <recommendedName>
        <fullName evidence="2">Fatty acid desaturase domain-containing protein</fullName>
    </recommendedName>
</protein>
<evidence type="ECO:0000259" key="2">
    <source>
        <dbReference type="Pfam" id="PF00487"/>
    </source>
</evidence>
<dbReference type="InterPro" id="IPR005804">
    <property type="entry name" value="FA_desaturase_dom"/>
</dbReference>
<sequence>MKVDPNFKWIVLSLVIFQIITVILLRNVTSWFILFPICYFITGTVNHALMLAVHEIAHAQAFGPNRVMANRIFGMIANLPLGIPMSVSFKKYHLEHHRYQGDDILDTDIPSKFETQFFTTTFLKLIWVTLQPFFYTIRPLFVHPKPPTIHELTNLVVQLTFDIIIGLTCGWHLVFYLILANIIAMGLHPVAGHFISEHYIMFDKENIQTNETSVTQHDGKFLIPETCSYYGPLNYLTFNVGYHVEHHDFPSIPGSKLPLVRKIAPEFYNHLNYHTSWVKVIWRYITDPSVGPFARVKRPHKFGSKEVETNDDSVLLSKANGVNKSANGVKKDS</sequence>
<accession>T1KRX2</accession>
<dbReference type="Proteomes" id="UP000015104">
    <property type="component" value="Unassembled WGS sequence"/>
</dbReference>
<feature type="transmembrane region" description="Helical" evidence="1">
    <location>
        <begin position="6"/>
        <end position="25"/>
    </location>
</feature>
<dbReference type="HOGENOM" id="CLU_032156_0_0_1"/>
<feature type="transmembrane region" description="Helical" evidence="1">
    <location>
        <begin position="72"/>
        <end position="89"/>
    </location>
</feature>
<feature type="domain" description="Fatty acid desaturase" evidence="2">
    <location>
        <begin position="31"/>
        <end position="271"/>
    </location>
</feature>
<feature type="transmembrane region" description="Helical" evidence="1">
    <location>
        <begin position="117"/>
        <end position="135"/>
    </location>
</feature>
<dbReference type="GO" id="GO:0016020">
    <property type="term" value="C:membrane"/>
    <property type="evidence" value="ECO:0007669"/>
    <property type="project" value="GOC"/>
</dbReference>
<evidence type="ECO:0000313" key="3">
    <source>
        <dbReference type="EnsemblMetazoa" id="tetur19g01020.1"/>
    </source>
</evidence>
<dbReference type="PANTHER" id="PTHR12879">
    <property type="entry name" value="SPHINGOLIPID DELTA 4 DESATURASE/C-4 HYDROXYLASE PROTEIN DES2"/>
    <property type="match status" value="1"/>
</dbReference>
<dbReference type="AlphaFoldDB" id="T1KRX2"/>
<keyword evidence="1" id="KW-0812">Transmembrane</keyword>
<keyword evidence="4" id="KW-1185">Reference proteome</keyword>
<dbReference type="EMBL" id="CAEY01000419">
    <property type="status" value="NOT_ANNOTATED_CDS"/>
    <property type="molecule type" value="Genomic_DNA"/>
</dbReference>
<reference evidence="3" key="2">
    <citation type="submission" date="2015-06" db="UniProtKB">
        <authorList>
            <consortium name="EnsemblMetazoa"/>
        </authorList>
    </citation>
    <scope>IDENTIFICATION</scope>
</reference>
<keyword evidence="1" id="KW-0472">Membrane</keyword>
<organism evidence="3 4">
    <name type="scientific">Tetranychus urticae</name>
    <name type="common">Two-spotted spider mite</name>
    <dbReference type="NCBI Taxonomy" id="32264"/>
    <lineage>
        <taxon>Eukaryota</taxon>
        <taxon>Metazoa</taxon>
        <taxon>Ecdysozoa</taxon>
        <taxon>Arthropoda</taxon>
        <taxon>Chelicerata</taxon>
        <taxon>Arachnida</taxon>
        <taxon>Acari</taxon>
        <taxon>Acariformes</taxon>
        <taxon>Trombidiformes</taxon>
        <taxon>Prostigmata</taxon>
        <taxon>Eleutherengona</taxon>
        <taxon>Raphignathae</taxon>
        <taxon>Tetranychoidea</taxon>
        <taxon>Tetranychidae</taxon>
        <taxon>Tetranychus</taxon>
    </lineage>
</organism>
<dbReference type="GO" id="GO:0046513">
    <property type="term" value="P:ceramide biosynthetic process"/>
    <property type="evidence" value="ECO:0007669"/>
    <property type="project" value="TreeGrafter"/>
</dbReference>
<dbReference type="GO" id="GO:0042284">
    <property type="term" value="F:sphingolipid delta-4 desaturase activity"/>
    <property type="evidence" value="ECO:0007669"/>
    <property type="project" value="TreeGrafter"/>
</dbReference>
<evidence type="ECO:0000256" key="1">
    <source>
        <dbReference type="SAM" id="Phobius"/>
    </source>
</evidence>
<reference evidence="4" key="1">
    <citation type="submission" date="2011-08" db="EMBL/GenBank/DDBJ databases">
        <authorList>
            <person name="Rombauts S."/>
        </authorList>
    </citation>
    <scope>NUCLEOTIDE SEQUENCE</scope>
    <source>
        <strain evidence="4">London</strain>
    </source>
</reference>
<evidence type="ECO:0000313" key="4">
    <source>
        <dbReference type="Proteomes" id="UP000015104"/>
    </source>
</evidence>
<keyword evidence="1" id="KW-1133">Transmembrane helix</keyword>
<feature type="transmembrane region" description="Helical" evidence="1">
    <location>
        <begin position="155"/>
        <end position="179"/>
    </location>
</feature>
<dbReference type="eggNOG" id="KOG2987">
    <property type="taxonomic scope" value="Eukaryota"/>
</dbReference>
<dbReference type="Pfam" id="PF00487">
    <property type="entry name" value="FA_desaturase"/>
    <property type="match status" value="1"/>
</dbReference>
<name>T1KRX2_TETUR</name>